<organism evidence="4">
    <name type="scientific">marine sediment metagenome</name>
    <dbReference type="NCBI Taxonomy" id="412755"/>
    <lineage>
        <taxon>unclassified sequences</taxon>
        <taxon>metagenomes</taxon>
        <taxon>ecological metagenomes</taxon>
    </lineage>
</organism>
<dbReference type="InterPro" id="IPR036412">
    <property type="entry name" value="HAD-like_sf"/>
</dbReference>
<keyword evidence="3" id="KW-0460">Magnesium</keyword>
<dbReference type="InterPro" id="IPR023198">
    <property type="entry name" value="PGP-like_dom2"/>
</dbReference>
<dbReference type="PANTHER" id="PTHR46193">
    <property type="entry name" value="6-PHOSPHOGLUCONATE PHOSPHATASE"/>
    <property type="match status" value="1"/>
</dbReference>
<evidence type="ECO:0000313" key="4">
    <source>
        <dbReference type="EMBL" id="GAF99948.1"/>
    </source>
</evidence>
<comment type="caution">
    <text evidence="4">The sequence shown here is derived from an EMBL/GenBank/DDBJ whole genome shotgun (WGS) entry which is preliminary data.</text>
</comment>
<dbReference type="AlphaFoldDB" id="X0U2G8"/>
<evidence type="ECO:0000256" key="2">
    <source>
        <dbReference type="ARBA" id="ARBA00022723"/>
    </source>
</evidence>
<gene>
    <name evidence="4" type="ORF">S01H1_43334</name>
</gene>
<dbReference type="Gene3D" id="3.40.50.1000">
    <property type="entry name" value="HAD superfamily/HAD-like"/>
    <property type="match status" value="1"/>
</dbReference>
<dbReference type="SUPFAM" id="SSF56784">
    <property type="entry name" value="HAD-like"/>
    <property type="match status" value="1"/>
</dbReference>
<dbReference type="InterPro" id="IPR041492">
    <property type="entry name" value="HAD_2"/>
</dbReference>
<dbReference type="PANTHER" id="PTHR46193:SF21">
    <property type="entry name" value="SLL1138 PROTEIN"/>
    <property type="match status" value="1"/>
</dbReference>
<dbReference type="SFLD" id="SFLDS00003">
    <property type="entry name" value="Haloacid_Dehalogenase"/>
    <property type="match status" value="1"/>
</dbReference>
<proteinExistence type="predicted"/>
<dbReference type="SFLD" id="SFLDG01129">
    <property type="entry name" value="C1.5:_HAD__Beta-PGM__Phosphata"/>
    <property type="match status" value="1"/>
</dbReference>
<feature type="non-terminal residue" evidence="4">
    <location>
        <position position="173"/>
    </location>
</feature>
<dbReference type="InterPro" id="IPR006439">
    <property type="entry name" value="HAD-SF_hydro_IA"/>
</dbReference>
<dbReference type="PRINTS" id="PR00413">
    <property type="entry name" value="HADHALOGNASE"/>
</dbReference>
<sequence length="173" mass="19760">MLQAVIFDFDGVITDSEILHFRSLNKVLARFGFRMTKKDYYQNYLGLSDLDFFKELERKGRLQLNSRQTRQALEEKKQLYEKLAVTEGRIIEGVRSFLEMLRQNNILMAVCSGALLAEINLILEGAKLTTFFEVIVSAEQIKKGKPAPDGLLLTLQKLNKKNENTITVGQCIV</sequence>
<protein>
    <recommendedName>
        <fullName evidence="5">HAD family phosphatase</fullName>
    </recommendedName>
</protein>
<keyword evidence="2" id="KW-0479">Metal-binding</keyword>
<reference evidence="4" key="1">
    <citation type="journal article" date="2014" name="Front. Microbiol.">
        <title>High frequency of phylogenetically diverse reductive dehalogenase-homologous genes in deep subseafloor sedimentary metagenomes.</title>
        <authorList>
            <person name="Kawai M."/>
            <person name="Futagami T."/>
            <person name="Toyoda A."/>
            <person name="Takaki Y."/>
            <person name="Nishi S."/>
            <person name="Hori S."/>
            <person name="Arai W."/>
            <person name="Tsubouchi T."/>
            <person name="Morono Y."/>
            <person name="Uchiyama I."/>
            <person name="Ito T."/>
            <person name="Fujiyama A."/>
            <person name="Inagaki F."/>
            <person name="Takami H."/>
        </authorList>
    </citation>
    <scope>NUCLEOTIDE SEQUENCE</scope>
    <source>
        <strain evidence="4">Expedition CK06-06</strain>
    </source>
</reference>
<dbReference type="GO" id="GO:0046872">
    <property type="term" value="F:metal ion binding"/>
    <property type="evidence" value="ECO:0007669"/>
    <property type="project" value="UniProtKB-KW"/>
</dbReference>
<evidence type="ECO:0000256" key="1">
    <source>
        <dbReference type="ARBA" id="ARBA00001946"/>
    </source>
</evidence>
<comment type="cofactor">
    <cofactor evidence="1">
        <name>Mg(2+)</name>
        <dbReference type="ChEBI" id="CHEBI:18420"/>
    </cofactor>
</comment>
<dbReference type="GO" id="GO:0003824">
    <property type="term" value="F:catalytic activity"/>
    <property type="evidence" value="ECO:0007669"/>
    <property type="project" value="UniProtKB-ARBA"/>
</dbReference>
<dbReference type="InterPro" id="IPR051600">
    <property type="entry name" value="Beta-PGM-like"/>
</dbReference>
<evidence type="ECO:0008006" key="5">
    <source>
        <dbReference type="Google" id="ProtNLM"/>
    </source>
</evidence>
<dbReference type="Pfam" id="PF13419">
    <property type="entry name" value="HAD_2"/>
    <property type="match status" value="1"/>
</dbReference>
<name>X0U2G8_9ZZZZ</name>
<dbReference type="EMBL" id="BARS01027603">
    <property type="protein sequence ID" value="GAF99948.1"/>
    <property type="molecule type" value="Genomic_DNA"/>
</dbReference>
<dbReference type="InterPro" id="IPR023214">
    <property type="entry name" value="HAD_sf"/>
</dbReference>
<dbReference type="Gene3D" id="1.10.150.240">
    <property type="entry name" value="Putative phosphatase, domain 2"/>
    <property type="match status" value="1"/>
</dbReference>
<evidence type="ECO:0000256" key="3">
    <source>
        <dbReference type="ARBA" id="ARBA00022842"/>
    </source>
</evidence>
<accession>X0U2G8</accession>